<dbReference type="InterPro" id="IPR050509">
    <property type="entry name" value="CoA-transferase_III"/>
</dbReference>
<dbReference type="PANTHER" id="PTHR48228">
    <property type="entry name" value="SUCCINYL-COA--D-CITRAMALATE COA-TRANSFERASE"/>
    <property type="match status" value="1"/>
</dbReference>
<organism evidence="1 2">
    <name type="scientific">Rhodobacter xanthinilyticus</name>
    <dbReference type="NCBI Taxonomy" id="1850250"/>
    <lineage>
        <taxon>Bacteria</taxon>
        <taxon>Pseudomonadati</taxon>
        <taxon>Pseudomonadota</taxon>
        <taxon>Alphaproteobacteria</taxon>
        <taxon>Rhodobacterales</taxon>
        <taxon>Rhodobacter group</taxon>
        <taxon>Rhodobacter</taxon>
    </lineage>
</organism>
<evidence type="ECO:0000313" key="1">
    <source>
        <dbReference type="EMBL" id="AOZ69733.1"/>
    </source>
</evidence>
<dbReference type="Gene3D" id="3.40.50.10540">
    <property type="entry name" value="Crotonobetainyl-coa:carnitine coa-transferase, domain 1"/>
    <property type="match status" value="1"/>
</dbReference>
<dbReference type="Proteomes" id="UP000176562">
    <property type="component" value="Chromosome"/>
</dbReference>
<keyword evidence="2" id="KW-1185">Reference proteome</keyword>
<evidence type="ECO:0000313" key="2">
    <source>
        <dbReference type="Proteomes" id="UP000176562"/>
    </source>
</evidence>
<reference evidence="1 2" key="1">
    <citation type="submission" date="2016-10" db="EMBL/GenBank/DDBJ databases">
        <title>Rhodobacter sp. LPB0142, isolated from sea water.</title>
        <authorList>
            <person name="Kim E."/>
            <person name="Yi H."/>
        </authorList>
    </citation>
    <scope>NUCLEOTIDE SEQUENCE [LARGE SCALE GENOMIC DNA]</scope>
    <source>
        <strain evidence="1 2">LPB0142</strain>
    </source>
</reference>
<dbReference type="KEGG" id="rhp:LPB142_10720"/>
<dbReference type="RefSeq" id="WP_071166371.1">
    <property type="nucleotide sequence ID" value="NZ_CP017781.1"/>
</dbReference>
<sequence length="372" mass="38909">MTDQPARGPLAGLRLVEISGLGPTPFTAQLFADLGAEVIRIARPDSAGAAHNVLGMENDPLERGRDVLELDLKAPADLAVARALIARADGLIEGMRPGVMERLGLGPADFPDHPALVYGRMTGWGQTGPLAQTAGHDINFIALSGALHAIGTPETPTIPLNLVGDFGGGTLWLAFGMMAALWRARATGQGQVVDAAITDGVAGLLGMIWGLKGNGLWAERRGVNLLDGGVPYYGIYPCACGGHMAIGPIEEKFWRLFQELMGFAPGDLPDRGDRAAWPALRAAIGARFLERSRDDWAAIFEGSDACATPVLSLSEAAAHPHNIARGAYLEHEGMTQPAPAPKFSATPGAIGPGSTRARITAAEALARWGAAL</sequence>
<keyword evidence="1" id="KW-0808">Transferase</keyword>
<dbReference type="Pfam" id="PF02515">
    <property type="entry name" value="CoA_transf_3"/>
    <property type="match status" value="1"/>
</dbReference>
<dbReference type="Gene3D" id="3.30.1540.10">
    <property type="entry name" value="formyl-coa transferase, domain 3"/>
    <property type="match status" value="1"/>
</dbReference>
<dbReference type="AlphaFoldDB" id="A0A1D9MD49"/>
<proteinExistence type="predicted"/>
<dbReference type="PANTHER" id="PTHR48228:SF5">
    <property type="entry name" value="ALPHA-METHYLACYL-COA RACEMASE"/>
    <property type="match status" value="1"/>
</dbReference>
<dbReference type="EMBL" id="CP017781">
    <property type="protein sequence ID" value="AOZ69733.1"/>
    <property type="molecule type" value="Genomic_DNA"/>
</dbReference>
<protein>
    <submittedName>
        <fullName evidence="1">CoA transferase</fullName>
    </submittedName>
</protein>
<dbReference type="InterPro" id="IPR023606">
    <property type="entry name" value="CoA-Trfase_III_dom_1_sf"/>
</dbReference>
<dbReference type="InterPro" id="IPR003673">
    <property type="entry name" value="CoA-Trfase_fam_III"/>
</dbReference>
<dbReference type="GO" id="GO:0016740">
    <property type="term" value="F:transferase activity"/>
    <property type="evidence" value="ECO:0007669"/>
    <property type="project" value="UniProtKB-KW"/>
</dbReference>
<dbReference type="InterPro" id="IPR044855">
    <property type="entry name" value="CoA-Trfase_III_dom3_sf"/>
</dbReference>
<name>A0A1D9MD49_9RHOB</name>
<gene>
    <name evidence="1" type="ORF">LPB142_10720</name>
</gene>
<dbReference type="SUPFAM" id="SSF89796">
    <property type="entry name" value="CoA-transferase family III (CaiB/BaiF)"/>
    <property type="match status" value="1"/>
</dbReference>
<dbReference type="STRING" id="1850250.LPB142_10720"/>
<accession>A0A1D9MD49</accession>